<dbReference type="Gramene" id="OE9A026116T1">
    <property type="protein sequence ID" value="OE9A026116C1"/>
    <property type="gene ID" value="OE9A026116"/>
</dbReference>
<dbReference type="GO" id="GO:0007005">
    <property type="term" value="P:mitochondrion organization"/>
    <property type="evidence" value="ECO:0007669"/>
    <property type="project" value="InterPro"/>
</dbReference>
<sequence length="85" mass="9244">MPISDSATRGSLEVHSIPMAARLRSSNAVLPFLESTLENLRKFGIARGALGTELLRNCGFGMGELEDMGETLSKMVITLKPYSEE</sequence>
<dbReference type="EMBL" id="CACTIH010009036">
    <property type="protein sequence ID" value="CAA3020212.1"/>
    <property type="molecule type" value="Genomic_DNA"/>
</dbReference>
<reference evidence="1 2" key="1">
    <citation type="submission" date="2019-12" db="EMBL/GenBank/DDBJ databases">
        <authorList>
            <person name="Alioto T."/>
            <person name="Alioto T."/>
            <person name="Gomez Garrido J."/>
        </authorList>
    </citation>
    <scope>NUCLEOTIDE SEQUENCE [LARGE SCALE GENOMIC DNA]</scope>
</reference>
<proteinExistence type="predicted"/>
<dbReference type="Proteomes" id="UP000594638">
    <property type="component" value="Unassembled WGS sequence"/>
</dbReference>
<gene>
    <name evidence="1" type="ORF">OLEA9_A026116</name>
</gene>
<name>A0A8S0UQF6_OLEEU</name>
<accession>A0A8S0UQF6</accession>
<dbReference type="GO" id="GO:0005737">
    <property type="term" value="C:cytoplasm"/>
    <property type="evidence" value="ECO:0007669"/>
    <property type="project" value="TreeGrafter"/>
</dbReference>
<dbReference type="PANTHER" id="PTHR13391:SF0">
    <property type="entry name" value="PROTEIN MISATO HOMOLOG 1"/>
    <property type="match status" value="1"/>
</dbReference>
<dbReference type="AlphaFoldDB" id="A0A8S0UQF6"/>
<dbReference type="PANTHER" id="PTHR13391">
    <property type="entry name" value="MITOCHONDRIAL DISTRIBUTION REGULATOR MISATO"/>
    <property type="match status" value="1"/>
</dbReference>
<evidence type="ECO:0000313" key="1">
    <source>
        <dbReference type="EMBL" id="CAA3020212.1"/>
    </source>
</evidence>
<comment type="caution">
    <text evidence="1">The sequence shown here is derived from an EMBL/GenBank/DDBJ whole genome shotgun (WGS) entry which is preliminary data.</text>
</comment>
<evidence type="ECO:0000313" key="2">
    <source>
        <dbReference type="Proteomes" id="UP000594638"/>
    </source>
</evidence>
<dbReference type="InterPro" id="IPR049942">
    <property type="entry name" value="DML1/Misato"/>
</dbReference>
<organism evidence="1 2">
    <name type="scientific">Olea europaea subsp. europaea</name>
    <dbReference type="NCBI Taxonomy" id="158383"/>
    <lineage>
        <taxon>Eukaryota</taxon>
        <taxon>Viridiplantae</taxon>
        <taxon>Streptophyta</taxon>
        <taxon>Embryophyta</taxon>
        <taxon>Tracheophyta</taxon>
        <taxon>Spermatophyta</taxon>
        <taxon>Magnoliopsida</taxon>
        <taxon>eudicotyledons</taxon>
        <taxon>Gunneridae</taxon>
        <taxon>Pentapetalae</taxon>
        <taxon>asterids</taxon>
        <taxon>lamiids</taxon>
        <taxon>Lamiales</taxon>
        <taxon>Oleaceae</taxon>
        <taxon>Oleeae</taxon>
        <taxon>Olea</taxon>
    </lineage>
</organism>
<keyword evidence="2" id="KW-1185">Reference proteome</keyword>
<dbReference type="OrthoDB" id="271881at2759"/>
<protein>
    <submittedName>
        <fullName evidence="1">Misato homolog 1 isoform X1</fullName>
    </submittedName>
</protein>